<dbReference type="PANTHER" id="PTHR43000">
    <property type="entry name" value="DTDP-D-GLUCOSE 4,6-DEHYDRATASE-RELATED"/>
    <property type="match status" value="1"/>
</dbReference>
<dbReference type="EC" id="4.2.1.47" evidence="4"/>
<dbReference type="Pfam" id="PF01370">
    <property type="entry name" value="Epimerase"/>
    <property type="match status" value="1"/>
</dbReference>
<dbReference type="InterPro" id="IPR036291">
    <property type="entry name" value="NAD(P)-bd_dom_sf"/>
</dbReference>
<evidence type="ECO:0000256" key="2">
    <source>
        <dbReference type="ARBA" id="ARBA00007637"/>
    </source>
</evidence>
<dbReference type="Proteomes" id="UP001169764">
    <property type="component" value="Unassembled WGS sequence"/>
</dbReference>
<dbReference type="Gene3D" id="3.90.25.10">
    <property type="entry name" value="UDP-galactose 4-epimerase, domain 1"/>
    <property type="match status" value="1"/>
</dbReference>
<dbReference type="Gene3D" id="3.40.50.720">
    <property type="entry name" value="NAD(P)-binding Rossmann-like Domain"/>
    <property type="match status" value="1"/>
</dbReference>
<dbReference type="EMBL" id="JAUOTP010000002">
    <property type="protein sequence ID" value="MDO6413667.1"/>
    <property type="molecule type" value="Genomic_DNA"/>
</dbReference>
<sequence>MTDRPIVITGAGGFVGRHLIDALRSAMPQAVIVATSARLRSGVDQALDTTNAQQVDELVRTFAPAAIFHLASLSFVPDADIDPEAAFRVILQGSMNVARSALRYSPDCRMAFVGSSEVYGKSFSQTDDPLDEGAVLNPLNYYASAKAAADLLMGQFAHMGLAVVRFRPFNHIGAGQSNRFVVPNFISQIVAAEQGRGPAEIKVGNLSAVRDFLDVRDVVRAYVLALQRPAWKGEILNIASGQPIAVFELLDRLIERARRPLTIISSPDRVRAVEIPRAVGDASRARSVLDWKPLIPLEETIDELFNLERRDPTPPAPFS</sequence>
<evidence type="ECO:0000259" key="3">
    <source>
        <dbReference type="Pfam" id="PF01370"/>
    </source>
</evidence>
<reference evidence="4" key="1">
    <citation type="submission" date="2023-07" db="EMBL/GenBank/DDBJ databases">
        <authorList>
            <person name="Kim M."/>
        </authorList>
    </citation>
    <scope>NUCLEOTIDE SEQUENCE</scope>
    <source>
        <strain evidence="4">BIUV-7</strain>
    </source>
</reference>
<dbReference type="InterPro" id="IPR001509">
    <property type="entry name" value="Epimerase_deHydtase"/>
</dbReference>
<evidence type="ECO:0000256" key="1">
    <source>
        <dbReference type="ARBA" id="ARBA00005125"/>
    </source>
</evidence>
<feature type="domain" description="NAD-dependent epimerase/dehydratase" evidence="3">
    <location>
        <begin position="6"/>
        <end position="239"/>
    </location>
</feature>
<comment type="caution">
    <text evidence="4">The sequence shown here is derived from an EMBL/GenBank/DDBJ whole genome shotgun (WGS) entry which is preliminary data.</text>
</comment>
<comment type="pathway">
    <text evidence="1">Bacterial outer membrane biogenesis; LPS O-antigen biosynthesis.</text>
</comment>
<protein>
    <submittedName>
        <fullName evidence="4">GDP-mannose 4,6-dehydratase</fullName>
        <ecNumber evidence="4">4.2.1.47</ecNumber>
    </submittedName>
</protein>
<accession>A0ABT8Y6N3</accession>
<comment type="similarity">
    <text evidence="2">Belongs to the NAD(P)-dependent epimerase/dehydratase family.</text>
</comment>
<dbReference type="SUPFAM" id="SSF51735">
    <property type="entry name" value="NAD(P)-binding Rossmann-fold domains"/>
    <property type="match status" value="1"/>
</dbReference>
<keyword evidence="4" id="KW-0456">Lyase</keyword>
<name>A0ABT8Y6N3_9SPHN</name>
<keyword evidence="5" id="KW-1185">Reference proteome</keyword>
<evidence type="ECO:0000313" key="5">
    <source>
        <dbReference type="Proteomes" id="UP001169764"/>
    </source>
</evidence>
<evidence type="ECO:0000313" key="4">
    <source>
        <dbReference type="EMBL" id="MDO6413667.1"/>
    </source>
</evidence>
<dbReference type="GO" id="GO:0008446">
    <property type="term" value="F:GDP-mannose 4,6-dehydratase activity"/>
    <property type="evidence" value="ECO:0007669"/>
    <property type="project" value="UniProtKB-EC"/>
</dbReference>
<organism evidence="4 5">
    <name type="scientific">Sphingomonas natans</name>
    <dbReference type="NCBI Taxonomy" id="3063330"/>
    <lineage>
        <taxon>Bacteria</taxon>
        <taxon>Pseudomonadati</taxon>
        <taxon>Pseudomonadota</taxon>
        <taxon>Alphaproteobacteria</taxon>
        <taxon>Sphingomonadales</taxon>
        <taxon>Sphingomonadaceae</taxon>
        <taxon>Sphingomonas</taxon>
    </lineage>
</organism>
<proteinExistence type="inferred from homology"/>
<gene>
    <name evidence="4" type="ORF">Q4F19_04660</name>
</gene>